<organism evidence="2 3">
    <name type="scientific">Winogradskyella damuponensis</name>
    <dbReference type="NCBI Taxonomy" id="943939"/>
    <lineage>
        <taxon>Bacteria</taxon>
        <taxon>Pseudomonadati</taxon>
        <taxon>Bacteroidota</taxon>
        <taxon>Flavobacteriia</taxon>
        <taxon>Flavobacteriales</taxon>
        <taxon>Flavobacteriaceae</taxon>
        <taxon>Winogradskyella</taxon>
    </lineage>
</organism>
<keyword evidence="3" id="KW-1185">Reference proteome</keyword>
<dbReference type="Proteomes" id="UP001501682">
    <property type="component" value="Unassembled WGS sequence"/>
</dbReference>
<feature type="transmembrane region" description="Helical" evidence="1">
    <location>
        <begin position="30"/>
        <end position="52"/>
    </location>
</feature>
<keyword evidence="1" id="KW-0472">Membrane</keyword>
<reference evidence="3" key="1">
    <citation type="journal article" date="2019" name="Int. J. Syst. Evol. Microbiol.">
        <title>The Global Catalogue of Microorganisms (GCM) 10K type strain sequencing project: providing services to taxonomists for standard genome sequencing and annotation.</title>
        <authorList>
            <consortium name="The Broad Institute Genomics Platform"/>
            <consortium name="The Broad Institute Genome Sequencing Center for Infectious Disease"/>
            <person name="Wu L."/>
            <person name="Ma J."/>
        </authorList>
    </citation>
    <scope>NUCLEOTIDE SEQUENCE [LARGE SCALE GENOMIC DNA]</scope>
    <source>
        <strain evidence="3">JCM 17633</strain>
    </source>
</reference>
<keyword evidence="1" id="KW-1133">Transmembrane helix</keyword>
<comment type="caution">
    <text evidence="2">The sequence shown here is derived from an EMBL/GenBank/DDBJ whole genome shotgun (WGS) entry which is preliminary data.</text>
</comment>
<sequence>MIITPLLVIFLIVVFVLLFLFLNTVDKRKWLSAIISLVLTPFVFFFMFYPFLNIISSYHHQKYFNSEAWIEEPALRYEMIDNIIKTDTLIGASKANVKTLLGEVEWLSWDDAQNTHDNNKWNYGLGIEPGAFNDKKECVEITFKNDKVISIRPYQEEITFENEKK</sequence>
<proteinExistence type="predicted"/>
<accession>A0ABP8CW70</accession>
<gene>
    <name evidence="2" type="ORF">GCM10022292_21520</name>
</gene>
<keyword evidence="1" id="KW-0812">Transmembrane</keyword>
<protein>
    <submittedName>
        <fullName evidence="2">Uncharacterized protein</fullName>
    </submittedName>
</protein>
<name>A0ABP8CW70_9FLAO</name>
<dbReference type="EMBL" id="BAABCB010000018">
    <property type="protein sequence ID" value="GAA4244136.1"/>
    <property type="molecule type" value="Genomic_DNA"/>
</dbReference>
<dbReference type="RefSeq" id="WP_344714525.1">
    <property type="nucleotide sequence ID" value="NZ_BAABCB010000018.1"/>
</dbReference>
<feature type="transmembrane region" description="Helical" evidence="1">
    <location>
        <begin position="6"/>
        <end position="23"/>
    </location>
</feature>
<evidence type="ECO:0000313" key="3">
    <source>
        <dbReference type="Proteomes" id="UP001501682"/>
    </source>
</evidence>
<evidence type="ECO:0000256" key="1">
    <source>
        <dbReference type="SAM" id="Phobius"/>
    </source>
</evidence>
<evidence type="ECO:0000313" key="2">
    <source>
        <dbReference type="EMBL" id="GAA4244136.1"/>
    </source>
</evidence>